<dbReference type="GO" id="GO:0005886">
    <property type="term" value="C:plasma membrane"/>
    <property type="evidence" value="ECO:0007669"/>
    <property type="project" value="UniProtKB-SubCell"/>
</dbReference>
<evidence type="ECO:0000256" key="5">
    <source>
        <dbReference type="ARBA" id="ARBA00023136"/>
    </source>
</evidence>
<reference evidence="10" key="1">
    <citation type="journal article" date="2023" name="Insect Mol. Biol.">
        <title>Genome sequencing provides insights into the evolution of gene families encoding plant cell wall-degrading enzymes in longhorned beetles.</title>
        <authorList>
            <person name="Shin N.R."/>
            <person name="Okamura Y."/>
            <person name="Kirsch R."/>
            <person name="Pauchet Y."/>
        </authorList>
    </citation>
    <scope>NUCLEOTIDE SEQUENCE</scope>
    <source>
        <strain evidence="10">RBIC_L_NR</strain>
    </source>
</reference>
<name>A0AAV8WXM5_9CUCU</name>
<keyword evidence="6" id="KW-0325">Glycoprotein</keyword>
<dbReference type="PROSITE" id="PS50850">
    <property type="entry name" value="MFS"/>
    <property type="match status" value="1"/>
</dbReference>
<evidence type="ECO:0000256" key="2">
    <source>
        <dbReference type="ARBA" id="ARBA00022475"/>
    </source>
</evidence>
<keyword evidence="2" id="KW-1003">Cell membrane</keyword>
<dbReference type="InterPro" id="IPR050549">
    <property type="entry name" value="MFS_Trehalose_Transporter"/>
</dbReference>
<dbReference type="Pfam" id="PF00083">
    <property type="entry name" value="Sugar_tr"/>
    <property type="match status" value="1"/>
</dbReference>
<accession>A0AAV8WXM5</accession>
<feature type="transmembrane region" description="Helical" evidence="8">
    <location>
        <begin position="288"/>
        <end position="309"/>
    </location>
</feature>
<keyword evidence="5 8" id="KW-0472">Membrane</keyword>
<dbReference type="PRINTS" id="PR00171">
    <property type="entry name" value="SUGRTRNSPORT"/>
</dbReference>
<evidence type="ECO:0000256" key="7">
    <source>
        <dbReference type="ARBA" id="ARBA00024348"/>
    </source>
</evidence>
<organism evidence="10 11">
    <name type="scientific">Rhamnusium bicolor</name>
    <dbReference type="NCBI Taxonomy" id="1586634"/>
    <lineage>
        <taxon>Eukaryota</taxon>
        <taxon>Metazoa</taxon>
        <taxon>Ecdysozoa</taxon>
        <taxon>Arthropoda</taxon>
        <taxon>Hexapoda</taxon>
        <taxon>Insecta</taxon>
        <taxon>Pterygota</taxon>
        <taxon>Neoptera</taxon>
        <taxon>Endopterygota</taxon>
        <taxon>Coleoptera</taxon>
        <taxon>Polyphaga</taxon>
        <taxon>Cucujiformia</taxon>
        <taxon>Chrysomeloidea</taxon>
        <taxon>Cerambycidae</taxon>
        <taxon>Lepturinae</taxon>
        <taxon>Rhagiini</taxon>
        <taxon>Rhamnusium</taxon>
    </lineage>
</organism>
<feature type="transmembrane region" description="Helical" evidence="8">
    <location>
        <begin position="114"/>
        <end position="136"/>
    </location>
</feature>
<dbReference type="EMBL" id="JANEYF010004686">
    <property type="protein sequence ID" value="KAJ8930371.1"/>
    <property type="molecule type" value="Genomic_DNA"/>
</dbReference>
<comment type="similarity">
    <text evidence="7">Belongs to the major facilitator superfamily. Sugar transporter (TC 2.A.1.1) family. Trehalose transporter subfamily.</text>
</comment>
<feature type="transmembrane region" description="Helical" evidence="8">
    <location>
        <begin position="29"/>
        <end position="49"/>
    </location>
</feature>
<keyword evidence="4 8" id="KW-1133">Transmembrane helix</keyword>
<feature type="transmembrane region" description="Helical" evidence="8">
    <location>
        <begin position="358"/>
        <end position="379"/>
    </location>
</feature>
<feature type="transmembrane region" description="Helical" evidence="8">
    <location>
        <begin position="56"/>
        <end position="75"/>
    </location>
</feature>
<dbReference type="InterPro" id="IPR003663">
    <property type="entry name" value="Sugar/inositol_transpt"/>
</dbReference>
<protein>
    <recommendedName>
        <fullName evidence="9">Major facilitator superfamily (MFS) profile domain-containing protein</fullName>
    </recommendedName>
</protein>
<evidence type="ECO:0000259" key="9">
    <source>
        <dbReference type="PROSITE" id="PS50850"/>
    </source>
</evidence>
<keyword evidence="11" id="KW-1185">Reference proteome</keyword>
<feature type="transmembrane region" description="Helical" evidence="8">
    <location>
        <begin position="142"/>
        <end position="160"/>
    </location>
</feature>
<dbReference type="PANTHER" id="PTHR48021:SF46">
    <property type="entry name" value="MAJOR FACILITATOR SUPERFAMILY (MFS) PROFILE DOMAIN-CONTAINING PROTEIN"/>
    <property type="match status" value="1"/>
</dbReference>
<evidence type="ECO:0000256" key="3">
    <source>
        <dbReference type="ARBA" id="ARBA00022692"/>
    </source>
</evidence>
<sequence length="442" mass="49137">MHMGWPSTYVPVLVEGNYTFQITSEEGSWLTVMPLIGAIIGAFLTGLIVNMFGRKTLIVFSSLPFIASWLLVAFAKSSALMFVGRFLAGTADGLSFTIIPMYLGEIAEPKIRGLLGSIFPVTIILGLLLINILGAFLPLDTAAHISVVVPVLLLIIFPWMPESPYFYLMKGNMAEARKSLQTFRGVENVSVELERVSNELEKLKQTEGSVFQLFTVKSNRKGMIITLGLRGLQQLSGTTTIIYYANTIFNESKGFISPSFSTIIYFTVQLFFAVIASFTVDFSGRRPLLIISTVGTALSLFVNGVYFYLKKCTNVDTTEADFIPIAALLCFVVLFSIGLQTIPILILGEIFSTDVKGFALSLVDIYASVVGTIVAKYFHWTNEAYGMHVPFLTFASCCIIGLFFIIFYVPETKGKTLEDIQMELREKSKVRYARRTEETRLY</sequence>
<dbReference type="InterPro" id="IPR036259">
    <property type="entry name" value="MFS_trans_sf"/>
</dbReference>
<dbReference type="Proteomes" id="UP001162156">
    <property type="component" value="Unassembled WGS sequence"/>
</dbReference>
<keyword evidence="3 8" id="KW-0812">Transmembrane</keyword>
<dbReference type="Gene3D" id="1.20.1250.20">
    <property type="entry name" value="MFS general substrate transporter like domains"/>
    <property type="match status" value="1"/>
</dbReference>
<evidence type="ECO:0000313" key="11">
    <source>
        <dbReference type="Proteomes" id="UP001162156"/>
    </source>
</evidence>
<dbReference type="InterPro" id="IPR020846">
    <property type="entry name" value="MFS_dom"/>
</dbReference>
<evidence type="ECO:0000256" key="8">
    <source>
        <dbReference type="SAM" id="Phobius"/>
    </source>
</evidence>
<feature type="transmembrane region" description="Helical" evidence="8">
    <location>
        <begin position="391"/>
        <end position="409"/>
    </location>
</feature>
<dbReference type="AlphaFoldDB" id="A0AAV8WXM5"/>
<evidence type="ECO:0000256" key="4">
    <source>
        <dbReference type="ARBA" id="ARBA00022989"/>
    </source>
</evidence>
<comment type="subcellular location">
    <subcellularLocation>
        <location evidence="1">Cell membrane</location>
        <topology evidence="1">Multi-pass membrane protein</topology>
    </subcellularLocation>
</comment>
<gene>
    <name evidence="10" type="ORF">NQ314_016835</name>
</gene>
<dbReference type="InterPro" id="IPR005828">
    <property type="entry name" value="MFS_sugar_transport-like"/>
</dbReference>
<evidence type="ECO:0000313" key="10">
    <source>
        <dbReference type="EMBL" id="KAJ8930371.1"/>
    </source>
</evidence>
<comment type="caution">
    <text evidence="10">The sequence shown here is derived from an EMBL/GenBank/DDBJ whole genome shotgun (WGS) entry which is preliminary data.</text>
</comment>
<feature type="transmembrane region" description="Helical" evidence="8">
    <location>
        <begin position="321"/>
        <end position="346"/>
    </location>
</feature>
<proteinExistence type="inferred from homology"/>
<feature type="transmembrane region" description="Helical" evidence="8">
    <location>
        <begin position="81"/>
        <end position="102"/>
    </location>
</feature>
<evidence type="ECO:0000256" key="1">
    <source>
        <dbReference type="ARBA" id="ARBA00004651"/>
    </source>
</evidence>
<dbReference type="PANTHER" id="PTHR48021">
    <property type="match status" value="1"/>
</dbReference>
<dbReference type="GO" id="GO:0022857">
    <property type="term" value="F:transmembrane transporter activity"/>
    <property type="evidence" value="ECO:0007669"/>
    <property type="project" value="InterPro"/>
</dbReference>
<evidence type="ECO:0000256" key="6">
    <source>
        <dbReference type="ARBA" id="ARBA00023180"/>
    </source>
</evidence>
<feature type="transmembrane region" description="Helical" evidence="8">
    <location>
        <begin position="255"/>
        <end position="276"/>
    </location>
</feature>
<dbReference type="FunFam" id="1.20.1250.20:FF:000055">
    <property type="entry name" value="Facilitated trehalose transporter Tret1-2 homolog"/>
    <property type="match status" value="1"/>
</dbReference>
<feature type="domain" description="Major facilitator superfamily (MFS) profile" evidence="9">
    <location>
        <begin position="1"/>
        <end position="413"/>
    </location>
</feature>
<dbReference type="SUPFAM" id="SSF103473">
    <property type="entry name" value="MFS general substrate transporter"/>
    <property type="match status" value="1"/>
</dbReference>